<feature type="chain" id="PRO_5032889557" description="Lectin-like protein BA14k" evidence="7">
    <location>
        <begin position="25"/>
        <end position="187"/>
    </location>
</feature>
<proteinExistence type="inferred from homology"/>
<evidence type="ECO:0000256" key="3">
    <source>
        <dbReference type="ARBA" id="ARBA00020552"/>
    </source>
</evidence>
<gene>
    <name evidence="8" type="ORF">DLJ53_05205</name>
</gene>
<reference evidence="8 9" key="1">
    <citation type="submission" date="2018-05" db="EMBL/GenBank/DDBJ databases">
        <title>Acuticoccus sediminis sp. nov., isolated from deep-sea sediment of Indian Ocean.</title>
        <authorList>
            <person name="Liu X."/>
            <person name="Lai Q."/>
            <person name="Du Y."/>
            <person name="Sun F."/>
            <person name="Zhang X."/>
            <person name="Wang S."/>
            <person name="Shao Z."/>
        </authorList>
    </citation>
    <scope>NUCLEOTIDE SEQUENCE [LARGE SCALE GENOMIC DNA]</scope>
    <source>
        <strain evidence="8 9">PTG4-2</strain>
    </source>
</reference>
<name>A0A8B2NYS3_9HYPH</name>
<keyword evidence="5" id="KW-0430">Lectin</keyword>
<sequence>MQRTGKVASLCAAMAMMVPLGAHASQIPGVPVEATFAPSLADPVATSVASMADEGIQVAQTRRELERRNRALRYNNQNLRHRNRHLANRPDRVYRNNRWYYRRGGYYYDNTGAVLAGALIAGTAGLVAGSALANSSRTVVVQQPTYAVAAPYSAEWYRQCDLKYNSFRASDGTYLGYDGYRHTCRLP</sequence>
<dbReference type="GO" id="GO:0016020">
    <property type="term" value="C:membrane"/>
    <property type="evidence" value="ECO:0007669"/>
    <property type="project" value="UniProtKB-SubCell"/>
</dbReference>
<feature type="signal peptide" evidence="7">
    <location>
        <begin position="1"/>
        <end position="24"/>
    </location>
</feature>
<comment type="subcellular location">
    <subcellularLocation>
        <location evidence="1">Membrane</location>
        <topology evidence="1">Single-pass membrane protein</topology>
    </subcellularLocation>
</comment>
<evidence type="ECO:0000256" key="7">
    <source>
        <dbReference type="SAM" id="SignalP"/>
    </source>
</evidence>
<keyword evidence="4" id="KW-1003">Cell membrane</keyword>
<keyword evidence="7" id="KW-0732">Signal</keyword>
<evidence type="ECO:0000313" key="8">
    <source>
        <dbReference type="EMBL" id="RAI03870.1"/>
    </source>
</evidence>
<evidence type="ECO:0000256" key="5">
    <source>
        <dbReference type="ARBA" id="ARBA00022734"/>
    </source>
</evidence>
<evidence type="ECO:0000256" key="4">
    <source>
        <dbReference type="ARBA" id="ARBA00022475"/>
    </source>
</evidence>
<dbReference type="GO" id="GO:0030246">
    <property type="term" value="F:carbohydrate binding"/>
    <property type="evidence" value="ECO:0007669"/>
    <property type="project" value="UniProtKB-KW"/>
</dbReference>
<keyword evidence="4" id="KW-0472">Membrane</keyword>
<dbReference type="InterPro" id="IPR012413">
    <property type="entry name" value="BA14K"/>
</dbReference>
<comment type="caution">
    <text evidence="8">The sequence shown here is derived from an EMBL/GenBank/DDBJ whole genome shotgun (WGS) entry which is preliminary data.</text>
</comment>
<dbReference type="Pfam" id="PF07886">
    <property type="entry name" value="BA14K"/>
    <property type="match status" value="1"/>
</dbReference>
<dbReference type="EMBL" id="QHHQ01000001">
    <property type="protein sequence ID" value="RAI03870.1"/>
    <property type="molecule type" value="Genomic_DNA"/>
</dbReference>
<dbReference type="Proteomes" id="UP000249590">
    <property type="component" value="Unassembled WGS sequence"/>
</dbReference>
<evidence type="ECO:0000256" key="6">
    <source>
        <dbReference type="ARBA" id="ARBA00025321"/>
    </source>
</evidence>
<evidence type="ECO:0000313" key="9">
    <source>
        <dbReference type="Proteomes" id="UP000249590"/>
    </source>
</evidence>
<dbReference type="AlphaFoldDB" id="A0A8B2NYS3"/>
<protein>
    <recommendedName>
        <fullName evidence="3">Lectin-like protein BA14k</fullName>
    </recommendedName>
</protein>
<evidence type="ECO:0000256" key="2">
    <source>
        <dbReference type="ARBA" id="ARBA00010270"/>
    </source>
</evidence>
<comment type="function">
    <text evidence="6">Has immunoglobulin-binding and hemagglutination properties, and can bind to mannose. Essential for virulence. May be involved in LPS biosynthesis or polysaccharide transport.</text>
</comment>
<evidence type="ECO:0000256" key="1">
    <source>
        <dbReference type="ARBA" id="ARBA00004167"/>
    </source>
</evidence>
<comment type="similarity">
    <text evidence="2">Belongs to the BA14k family.</text>
</comment>
<organism evidence="8 9">
    <name type="scientific">Acuticoccus sediminis</name>
    <dbReference type="NCBI Taxonomy" id="2184697"/>
    <lineage>
        <taxon>Bacteria</taxon>
        <taxon>Pseudomonadati</taxon>
        <taxon>Pseudomonadota</taxon>
        <taxon>Alphaproteobacteria</taxon>
        <taxon>Hyphomicrobiales</taxon>
        <taxon>Amorphaceae</taxon>
        <taxon>Acuticoccus</taxon>
    </lineage>
</organism>
<accession>A0A8B2NYS3</accession>
<keyword evidence="9" id="KW-1185">Reference proteome</keyword>